<gene>
    <name evidence="1" type="ordered locus">Dacet_0613</name>
</gene>
<dbReference type="HOGENOM" id="CLU_194394_0_0_0"/>
<evidence type="ECO:0000313" key="1">
    <source>
        <dbReference type="EMBL" id="ADD67407.1"/>
    </source>
</evidence>
<sequence length="69" mass="8252">MVDIRLKDEYLAQLRERYNTNTLGKILNYDTAFKLLKDGNANITMRNFYKLCKAMDWEFHFAVEGKEEI</sequence>
<keyword evidence="2" id="KW-1185">Reference proteome</keyword>
<accession>D4H4L3</accession>
<proteinExistence type="predicted"/>
<reference evidence="1 2" key="1">
    <citation type="journal article" date="2010" name="Stand. Genomic Sci.">
        <title>Complete genome sequence of Denitrovibrio acetiphilus type strain (N2460).</title>
        <authorList>
            <person name="Kiss H."/>
            <person name="Lang E."/>
            <person name="Lapidus A."/>
            <person name="Copeland A."/>
            <person name="Nolan M."/>
            <person name="Glavina Del Rio T."/>
            <person name="Chen F."/>
            <person name="Lucas S."/>
            <person name="Tice H."/>
            <person name="Cheng J.F."/>
            <person name="Han C."/>
            <person name="Goodwin L."/>
            <person name="Pitluck S."/>
            <person name="Liolios K."/>
            <person name="Pati A."/>
            <person name="Ivanova N."/>
            <person name="Mavromatis K."/>
            <person name="Chen A."/>
            <person name="Palaniappan K."/>
            <person name="Land M."/>
            <person name="Hauser L."/>
            <person name="Chang Y.J."/>
            <person name="Jeffries C.D."/>
            <person name="Detter J.C."/>
            <person name="Brettin T."/>
            <person name="Spring S."/>
            <person name="Rohde M."/>
            <person name="Goker M."/>
            <person name="Woyke T."/>
            <person name="Bristow J."/>
            <person name="Eisen J.A."/>
            <person name="Markowitz V."/>
            <person name="Hugenholtz P."/>
            <person name="Kyrpides N.C."/>
            <person name="Klenk H.P."/>
        </authorList>
    </citation>
    <scope>NUCLEOTIDE SEQUENCE [LARGE SCALE GENOMIC DNA]</scope>
    <source>
        <strain evidence="2">DSM 12809 / NBRC 114555 / N2460</strain>
    </source>
</reference>
<evidence type="ECO:0000313" key="2">
    <source>
        <dbReference type="Proteomes" id="UP000002012"/>
    </source>
</evidence>
<protein>
    <recommendedName>
        <fullName evidence="3">XRE family transcriptional regulator</fullName>
    </recommendedName>
</protein>
<dbReference type="PaxDb" id="522772-Dacet_0613"/>
<dbReference type="AlphaFoldDB" id="D4H4L3"/>
<evidence type="ECO:0008006" key="3">
    <source>
        <dbReference type="Google" id="ProtNLM"/>
    </source>
</evidence>
<dbReference type="EMBL" id="CP001968">
    <property type="protein sequence ID" value="ADD67407.1"/>
    <property type="molecule type" value="Genomic_DNA"/>
</dbReference>
<dbReference type="OrthoDB" id="9810443at2"/>
<dbReference type="KEGG" id="dap:Dacet_0613"/>
<dbReference type="Proteomes" id="UP000002012">
    <property type="component" value="Chromosome"/>
</dbReference>
<dbReference type="InParanoid" id="D4H4L3"/>
<organism evidence="1 2">
    <name type="scientific">Denitrovibrio acetiphilus (strain DSM 12809 / NBRC 114555 / N2460)</name>
    <dbReference type="NCBI Taxonomy" id="522772"/>
    <lineage>
        <taxon>Bacteria</taxon>
        <taxon>Pseudomonadati</taxon>
        <taxon>Deferribacterota</taxon>
        <taxon>Deferribacteres</taxon>
        <taxon>Deferribacterales</taxon>
        <taxon>Geovibrionaceae</taxon>
        <taxon>Denitrovibrio</taxon>
    </lineage>
</organism>
<dbReference type="RefSeq" id="WP_013009951.1">
    <property type="nucleotide sequence ID" value="NC_013943.1"/>
</dbReference>
<name>D4H4L3_DENA2</name>